<proteinExistence type="predicted"/>
<evidence type="ECO:0008006" key="3">
    <source>
        <dbReference type="Google" id="ProtNLM"/>
    </source>
</evidence>
<protein>
    <recommendedName>
        <fullName evidence="3">Transposase</fullName>
    </recommendedName>
</protein>
<name>A0ABR7QAB0_9FLAO</name>
<comment type="caution">
    <text evidence="1">The sequence shown here is derived from an EMBL/GenBank/DDBJ whole genome shotgun (WGS) entry which is preliminary data.</text>
</comment>
<accession>A0ABR7QAB0</accession>
<dbReference type="EMBL" id="JACGWS010000007">
    <property type="protein sequence ID" value="MBC8755506.1"/>
    <property type="molecule type" value="Genomic_DNA"/>
</dbReference>
<gene>
    <name evidence="1" type="ORF">H2O64_12585</name>
</gene>
<evidence type="ECO:0000313" key="2">
    <source>
        <dbReference type="Proteomes" id="UP000619238"/>
    </source>
</evidence>
<organism evidence="1 2">
    <name type="scientific">Kordia aestuariivivens</name>
    <dbReference type="NCBI Taxonomy" id="2759037"/>
    <lineage>
        <taxon>Bacteria</taxon>
        <taxon>Pseudomonadati</taxon>
        <taxon>Bacteroidota</taxon>
        <taxon>Flavobacteriia</taxon>
        <taxon>Flavobacteriales</taxon>
        <taxon>Flavobacteriaceae</taxon>
        <taxon>Kordia</taxon>
    </lineage>
</organism>
<keyword evidence="2" id="KW-1185">Reference proteome</keyword>
<reference evidence="1 2" key="1">
    <citation type="submission" date="2020-07" db="EMBL/GenBank/DDBJ databases">
        <title>Description of Kordia aestuariivivens sp. nov., isolated from a tidal flat.</title>
        <authorList>
            <person name="Park S."/>
            <person name="Yoon J.-H."/>
        </authorList>
    </citation>
    <scope>NUCLEOTIDE SEQUENCE [LARGE SCALE GENOMIC DNA]</scope>
    <source>
        <strain evidence="1 2">YSTF-M3</strain>
    </source>
</reference>
<dbReference type="Proteomes" id="UP000619238">
    <property type="component" value="Unassembled WGS sequence"/>
</dbReference>
<evidence type="ECO:0000313" key="1">
    <source>
        <dbReference type="EMBL" id="MBC8755506.1"/>
    </source>
</evidence>
<sequence length="70" mass="7950">MIKEAELIKSEIPNMTKKVTVRRISGFFANVRKKSLPLLKQILELGKKEVFKKGINFLLDGMSDLITMIG</sequence>
<dbReference type="RefSeq" id="WP_187562557.1">
    <property type="nucleotide sequence ID" value="NZ_JACGWS010000007.1"/>
</dbReference>